<dbReference type="RefSeq" id="WP_161767498.1">
    <property type="nucleotide sequence ID" value="NZ_JAAATW010000003.1"/>
</dbReference>
<protein>
    <submittedName>
        <fullName evidence="4">Alpha/beta fold hydrolase</fullName>
    </submittedName>
</protein>
<comment type="caution">
    <text evidence="4">The sequence shown here is derived from an EMBL/GenBank/DDBJ whole genome shotgun (WGS) entry which is preliminary data.</text>
</comment>
<keyword evidence="5" id="KW-1185">Reference proteome</keyword>
<gene>
    <name evidence="4" type="ORF">GU920_12895</name>
</gene>
<dbReference type="SUPFAM" id="SSF53474">
    <property type="entry name" value="alpha/beta-Hydrolases"/>
    <property type="match status" value="1"/>
</dbReference>
<evidence type="ECO:0000313" key="4">
    <source>
        <dbReference type="EMBL" id="NBE08437.1"/>
    </source>
</evidence>
<dbReference type="InterPro" id="IPR022742">
    <property type="entry name" value="Hydrolase_4"/>
</dbReference>
<sequence>MRAGVAVLAVIAILLSIWRLEAGRQGLTIAPFAIPDGPPATIYLALGAGPAPVVVVAHGFAGSRPLMEPFALALAHAGYVVVSFDFMGHGRNPRPMTGDVTTINGTTRLLQDELRRVAEAALAHPRADGRLAYLGHSMASDIIIRAAEDTPPVQAVVAVSAFSQAVTRESPPNLLLISGEWEGMLRDEALRMVRLTDPGAAEGQLVGAVAEGTARQAIFAPKVEHVGVLYAPSALDAATRWLDATFARGGAQPAQARGGWILLLLAGITAVAWPLARALPAERGPPSAPLPRRIFLIVALFPAVVVPLVLAPFDIRLLPVLVADYLALHFAAYGALTLLLLARAGRLVGQFPARVWPLAGLVAVVALAGFGLALDRYVANFLPHPGRVAVIAGLALGAVPYFLGDALLTEAGRAPLWRVLVVRGAFLLSLLLAVALNFDRLMFLLIILPVILLFYLLFGTMAGWIGRRTGLAAVAGLGFGLVLAWSLGVTFPMFA</sequence>
<feature type="transmembrane region" description="Helical" evidence="2">
    <location>
        <begin position="295"/>
        <end position="313"/>
    </location>
</feature>
<feature type="transmembrane region" description="Helical" evidence="2">
    <location>
        <begin position="416"/>
        <end position="435"/>
    </location>
</feature>
<evidence type="ECO:0000313" key="5">
    <source>
        <dbReference type="Proteomes" id="UP001517376"/>
    </source>
</evidence>
<proteinExistence type="predicted"/>
<dbReference type="PANTHER" id="PTHR22946">
    <property type="entry name" value="DIENELACTONE HYDROLASE DOMAIN-CONTAINING PROTEIN-RELATED"/>
    <property type="match status" value="1"/>
</dbReference>
<dbReference type="EMBL" id="JAAATW010000003">
    <property type="protein sequence ID" value="NBE08437.1"/>
    <property type="molecule type" value="Genomic_DNA"/>
</dbReference>
<keyword evidence="1 4" id="KW-0378">Hydrolase</keyword>
<dbReference type="Proteomes" id="UP001517376">
    <property type="component" value="Unassembled WGS sequence"/>
</dbReference>
<feature type="domain" description="Serine aminopeptidase S33" evidence="3">
    <location>
        <begin position="50"/>
        <end position="168"/>
    </location>
</feature>
<feature type="transmembrane region" description="Helical" evidence="2">
    <location>
        <begin position="470"/>
        <end position="494"/>
    </location>
</feature>
<evidence type="ECO:0000256" key="1">
    <source>
        <dbReference type="ARBA" id="ARBA00022801"/>
    </source>
</evidence>
<evidence type="ECO:0000259" key="3">
    <source>
        <dbReference type="Pfam" id="PF12146"/>
    </source>
</evidence>
<feature type="transmembrane region" description="Helical" evidence="2">
    <location>
        <begin position="258"/>
        <end position="275"/>
    </location>
</feature>
<keyword evidence="2" id="KW-0472">Membrane</keyword>
<feature type="transmembrane region" description="Helical" evidence="2">
    <location>
        <begin position="386"/>
        <end position="404"/>
    </location>
</feature>
<feature type="transmembrane region" description="Helical" evidence="2">
    <location>
        <begin position="325"/>
        <end position="343"/>
    </location>
</feature>
<accession>A0ABW9Y9E8</accession>
<keyword evidence="2" id="KW-0812">Transmembrane</keyword>
<dbReference type="GO" id="GO:0016787">
    <property type="term" value="F:hydrolase activity"/>
    <property type="evidence" value="ECO:0007669"/>
    <property type="project" value="UniProtKB-KW"/>
</dbReference>
<dbReference type="InterPro" id="IPR029058">
    <property type="entry name" value="AB_hydrolase_fold"/>
</dbReference>
<dbReference type="PANTHER" id="PTHR22946:SF9">
    <property type="entry name" value="POLYKETIDE TRANSFERASE AF380"/>
    <property type="match status" value="1"/>
</dbReference>
<evidence type="ECO:0000256" key="2">
    <source>
        <dbReference type="SAM" id="Phobius"/>
    </source>
</evidence>
<reference evidence="5" key="1">
    <citation type="submission" date="2020-01" db="EMBL/GenBank/DDBJ databases">
        <title>Sphingomonas sp. strain CSW-10.</title>
        <authorList>
            <person name="Chen W.-M."/>
        </authorList>
    </citation>
    <scope>NUCLEOTIDE SEQUENCE [LARGE SCALE GENOMIC DNA]</scope>
    <source>
        <strain evidence="5">CCP-1</strain>
    </source>
</reference>
<dbReference type="Pfam" id="PF12146">
    <property type="entry name" value="Hydrolase_4"/>
    <property type="match status" value="1"/>
</dbReference>
<name>A0ABW9Y9E8_9RHOB</name>
<dbReference type="InterPro" id="IPR050261">
    <property type="entry name" value="FrsA_esterase"/>
</dbReference>
<organism evidence="4 5">
    <name type="scientific">Paragemmobacter ruber</name>
    <dbReference type="NCBI Taxonomy" id="1985673"/>
    <lineage>
        <taxon>Bacteria</taxon>
        <taxon>Pseudomonadati</taxon>
        <taxon>Pseudomonadota</taxon>
        <taxon>Alphaproteobacteria</taxon>
        <taxon>Rhodobacterales</taxon>
        <taxon>Paracoccaceae</taxon>
        <taxon>Paragemmobacter</taxon>
    </lineage>
</organism>
<feature type="transmembrane region" description="Helical" evidence="2">
    <location>
        <begin position="441"/>
        <end position="458"/>
    </location>
</feature>
<keyword evidence="2" id="KW-1133">Transmembrane helix</keyword>
<feature type="transmembrane region" description="Helical" evidence="2">
    <location>
        <begin position="355"/>
        <end position="374"/>
    </location>
</feature>
<dbReference type="Gene3D" id="3.40.50.1820">
    <property type="entry name" value="alpha/beta hydrolase"/>
    <property type="match status" value="1"/>
</dbReference>